<evidence type="ECO:0000256" key="2">
    <source>
        <dbReference type="SAM" id="Phobius"/>
    </source>
</evidence>
<dbReference type="GeneID" id="31233533"/>
<feature type="compositionally biased region" description="Basic and acidic residues" evidence="1">
    <location>
        <begin position="620"/>
        <end position="635"/>
    </location>
</feature>
<feature type="compositionally biased region" description="Basic and acidic residues" evidence="1">
    <location>
        <begin position="138"/>
        <end position="161"/>
    </location>
</feature>
<feature type="compositionally biased region" description="Low complexity" evidence="1">
    <location>
        <begin position="1043"/>
        <end position="1071"/>
    </location>
</feature>
<keyword evidence="2" id="KW-0812">Transmembrane</keyword>
<evidence type="ECO:0000313" key="5">
    <source>
        <dbReference type="Proteomes" id="UP001595908"/>
    </source>
</evidence>
<feature type="region of interest" description="Disordered" evidence="1">
    <location>
        <begin position="1560"/>
        <end position="1760"/>
    </location>
</feature>
<accession>A0ABV9VFD9</accession>
<keyword evidence="5" id="KW-1185">Reference proteome</keyword>
<feature type="transmembrane region" description="Helical" evidence="2">
    <location>
        <begin position="1467"/>
        <end position="1489"/>
    </location>
</feature>
<feature type="compositionally biased region" description="Low complexity" evidence="1">
    <location>
        <begin position="675"/>
        <end position="707"/>
    </location>
</feature>
<comment type="caution">
    <text evidence="4">The sequence shown here is derived from an EMBL/GenBank/DDBJ whole genome shotgun (WGS) entry which is preliminary data.</text>
</comment>
<protein>
    <submittedName>
        <fullName evidence="4">DUF4157 domain-containing protein</fullName>
    </submittedName>
</protein>
<dbReference type="EMBL" id="JBHSJE010000010">
    <property type="protein sequence ID" value="MFC4982353.1"/>
    <property type="molecule type" value="Genomic_DNA"/>
</dbReference>
<gene>
    <name evidence="4" type="ORF">ACFPL4_29085</name>
</gene>
<feature type="compositionally biased region" description="Basic and acidic residues" evidence="1">
    <location>
        <begin position="354"/>
        <end position="373"/>
    </location>
</feature>
<feature type="region of interest" description="Disordered" evidence="1">
    <location>
        <begin position="280"/>
        <end position="1208"/>
    </location>
</feature>
<feature type="compositionally biased region" description="Basic and acidic residues" evidence="1">
    <location>
        <begin position="1632"/>
        <end position="1646"/>
    </location>
</feature>
<feature type="compositionally biased region" description="Basic residues" evidence="1">
    <location>
        <begin position="1688"/>
        <end position="1710"/>
    </location>
</feature>
<keyword evidence="2" id="KW-0472">Membrane</keyword>
<feature type="transmembrane region" description="Helical" evidence="2">
    <location>
        <begin position="1510"/>
        <end position="1535"/>
    </location>
</feature>
<evidence type="ECO:0000256" key="1">
    <source>
        <dbReference type="SAM" id="MobiDB-lite"/>
    </source>
</evidence>
<proteinExistence type="predicted"/>
<feature type="compositionally biased region" description="Basic and acidic residues" evidence="1">
    <location>
        <begin position="641"/>
        <end position="672"/>
    </location>
</feature>
<feature type="compositionally biased region" description="Basic and acidic residues" evidence="1">
    <location>
        <begin position="990"/>
        <end position="1006"/>
    </location>
</feature>
<dbReference type="PANTHER" id="PTHR47764">
    <property type="entry name" value="UBIQUITIN-LIKE-SPECIFIC PROTEASE 2B-RELATED"/>
    <property type="match status" value="1"/>
</dbReference>
<feature type="compositionally biased region" description="Basic and acidic residues" evidence="1">
    <location>
        <begin position="1123"/>
        <end position="1208"/>
    </location>
</feature>
<feature type="compositionally biased region" description="Basic and acidic residues" evidence="1">
    <location>
        <begin position="547"/>
        <end position="558"/>
    </location>
</feature>
<feature type="compositionally biased region" description="Basic and acidic residues" evidence="1">
    <location>
        <begin position="1729"/>
        <end position="1760"/>
    </location>
</feature>
<reference evidence="5" key="1">
    <citation type="journal article" date="2019" name="Int. J. Syst. Evol. Microbiol.">
        <title>The Global Catalogue of Microorganisms (GCM) 10K type strain sequencing project: providing services to taxonomists for standard genome sequencing and annotation.</title>
        <authorList>
            <consortium name="The Broad Institute Genomics Platform"/>
            <consortium name="The Broad Institute Genome Sequencing Center for Infectious Disease"/>
            <person name="Wu L."/>
            <person name="Ma J."/>
        </authorList>
    </citation>
    <scope>NUCLEOTIDE SEQUENCE [LARGE SCALE GENOMIC DNA]</scope>
    <source>
        <strain evidence="5">ICMP 257</strain>
    </source>
</reference>
<feature type="compositionally biased region" description="Basic and acidic residues" evidence="1">
    <location>
        <begin position="1019"/>
        <end position="1028"/>
    </location>
</feature>
<dbReference type="RefSeq" id="WP_051709366.1">
    <property type="nucleotide sequence ID" value="NZ_JBHSJE010000010.1"/>
</dbReference>
<feature type="compositionally biased region" description="Basic and acidic residues" evidence="1">
    <location>
        <begin position="1092"/>
        <end position="1116"/>
    </location>
</feature>
<evidence type="ECO:0000313" key="4">
    <source>
        <dbReference type="EMBL" id="MFC4982353.1"/>
    </source>
</evidence>
<feature type="compositionally biased region" description="Pro residues" evidence="1">
    <location>
        <begin position="1593"/>
        <end position="1609"/>
    </location>
</feature>
<dbReference type="InterPro" id="IPR025295">
    <property type="entry name" value="eCIS_core_dom"/>
</dbReference>
<feature type="compositionally biased region" description="Basic and acidic residues" evidence="1">
    <location>
        <begin position="596"/>
        <end position="611"/>
    </location>
</feature>
<feature type="compositionally biased region" description="Low complexity" evidence="1">
    <location>
        <begin position="758"/>
        <end position="797"/>
    </location>
</feature>
<feature type="compositionally biased region" description="Basic and acidic residues" evidence="1">
    <location>
        <begin position="292"/>
        <end position="347"/>
    </location>
</feature>
<feature type="compositionally biased region" description="Basic and acidic residues" evidence="1">
    <location>
        <begin position="439"/>
        <end position="449"/>
    </location>
</feature>
<name>A0ABV9VFD9_STRAZ</name>
<feature type="compositionally biased region" description="Basic and acidic residues" evidence="1">
    <location>
        <begin position="711"/>
        <end position="734"/>
    </location>
</feature>
<feature type="compositionally biased region" description="Low complexity" evidence="1">
    <location>
        <begin position="859"/>
        <end position="870"/>
    </location>
</feature>
<evidence type="ECO:0000259" key="3">
    <source>
        <dbReference type="Pfam" id="PF13699"/>
    </source>
</evidence>
<sequence>MSTSHSQETRPDQSAKRRKRKERAASRAPEPKNIVSGAGQPLDLSVRRELEEQLGHDFSRVRLHTGPDAGALTGMLGADAVAVGQDIFFREGTYRPGTQDGQRLLAHELLHTVQNPHGLGALRAGRELGEVSLPQQAVEREAESAAQESVRDGEPSERIEGGRATPGWLRYATVDADRNRLEQLDPATLVDRLANGLLRSLRGDPADLSGRVRWELARLAPQLQDSVLDRLENRLLTSEYDLLLDLAEEAETGPAGLTSAGVPAPEIDLFEALGVERTRWKREQGAETASAGRRDDDAREERRDARDRDAQQGRDRSRARSDAAAEDQEAARRKEQEDERAHSREQAEQEQQQEEEKRSADRQRTDEAADERAQGQQAGAEEAKEERKAQRDREEQDPEQANAPGADKRTRKDGAKKPADGSKQENLDPKAKAQPGPVRPEKVDERGDLPDSALSEHGLHEKDEDEGEPREEEKPLGLEAGAENEIGGDEDLDDRTGGAARTEEALKPEDHLPEADLDLSAVPTADEMTPGEAEPGLPTFPAPPPTKAERVQQEREKEQQEEDEDSAAPDTKAPGQDVGPVEGEAPQPEGGPAAEGQDRAAKDLQPEKATDQEVGPDPGTTDREPEQPEAEKAGPADEQEREAVPSEDARERNADDAGDEQRQLSERGRQEVQRGTTGDGSATAAADAAPVAFSGPAAARPAGAQPQETAVEDRNPSPAARRDAEPPRSEREAAGPRSRVPRESGPGVSPRGAVGASEPVGPTVAAGPGAAPSAAQAAVSPAAEQAGGPGAGPAAEASLEKDGGGCAPPEPAAEKDEAGGSCGGGGGTALEEKKDEEPPDVSGQDPKAAIGTVSKLAPDQAAAAMPGVDAAADRKVGEEQQRLDAAPPERERPSGAPRTQSGAPEAAPPAAQVTGKVEKLGPKDQGDEQQAKGSEKAAGAKPTDSAPPPPMPVAAELSADEAKNVEAAADAVPTVDPELRNKTVGPAPKIRLEGASDPGRTDDQAKALKNKQSDIQSTGREDAAKPMGEDQIFPDAPQEQLVGKATGRAGARRGAGAAKGARAGPGVGAVARQERGGEIQGAAGQAQGDLVTEEKKHKEGEQQSKREKQTEIDREVTQNAEKQTAERGRAAEEAQREREAWRTEQDQKVEEADRNSEKEHTAKNKEIVKARDDKDKEVGERKDKDNQQIDTERENAEKEAEKKKEEKKPSGGFFGWIADKVKGFFTALLEAVTAVFDAARKAVNSIIDTFKDWANKAIDFVRDLAIAAIDVLADALIAIGDVLLAAFPELRDRFRRAIEGLRDKAIAAVNTLADGLKKAVNALLDALAAGLNALLDVLEAGIKAVIKAYQAVILGAIKFAQAAIEALGKFAALVADIAPDPGGWIGKAGSSAKSGVQDHLWGAIKTGVKRWFDTKVEGILGLGKAVIDVLVKGCVSIKQIGKMAWDAIIASLPMMIASIVIEKVVSMIVPAAGAILTIVQGLMAAWQSISSILSAFSRFWGYLRAVKAGPAACLFAEAVAAGIVALLDFIANFLMIRLAGATKGVGKRLQTMAQKIMKGLKRTGKGAKKAAGSAVNKARDAMRNAKTAMTKPPVAPKPKGKPSPNPKAPVKPKDTATPKGPAKPGPSPSVTKPKDTRPGPTKDRSPESSPRTPTKKKEIEGPKPTRPKKPKSPSGRALDKARSAVKSALKKVRNAGKTLGKKLRKSKPGKALKSSASKLRNAFTKRRDRLRDNKKIQQDRRKQNQDDRKKKEDSKESKEARLRRIVARIRPQLKRLLDKGVRRPVLNAALSGMRLWHRLTRLSVQGGERFDIEAVLNPGQSVVAGVKLDRDELLRFIREVADDVQNSPRTRAGAQGLGYSVDGKQLALGERAQSHTLAATLRENQMSNGSYRRVGTSGGGAAGLRQGVDSPRNQVVSQIGATDEDRLNHDYAKMFAGVSPDIQRELARGMLSDLGGRTESNSQTSQSQRVFLHTLGAVEENRSSSDLVYRAMAYSLGARDPEAIATAQRRRGMAGLQRVMMKLPLAPKGAQSRARQLNFRYAFEEMMGNSQGVDSQVVARRMAALGRREGLTPGDLEKLTGMHYEKHLKSQGVTPAMRKQARATMNDKDLPESEREAARDQMRKWNSAYAQDAWAQAADRGEVADTADAKTMARREVRFLQGWAASLELDFSGEGDPKKALFARIRSEIERIYDAS</sequence>
<dbReference type="Proteomes" id="UP001595908">
    <property type="component" value="Unassembled WGS sequence"/>
</dbReference>
<feature type="compositionally biased region" description="Basic and acidic residues" evidence="1">
    <location>
        <begin position="406"/>
        <end position="431"/>
    </location>
</feature>
<feature type="compositionally biased region" description="Basic and acidic residues" evidence="1">
    <location>
        <begin position="381"/>
        <end position="394"/>
    </location>
</feature>
<feature type="region of interest" description="Disordered" evidence="1">
    <location>
        <begin position="136"/>
        <end position="164"/>
    </location>
</feature>
<feature type="transmembrane region" description="Helical" evidence="2">
    <location>
        <begin position="1443"/>
        <end position="1461"/>
    </location>
</feature>
<feature type="region of interest" description="Disordered" evidence="1">
    <location>
        <begin position="1889"/>
        <end position="1912"/>
    </location>
</feature>
<feature type="domain" description="eCIS core" evidence="3">
    <location>
        <begin position="41"/>
        <end position="116"/>
    </location>
</feature>
<feature type="region of interest" description="Disordered" evidence="1">
    <location>
        <begin position="1"/>
        <end position="42"/>
    </location>
</feature>
<dbReference type="PANTHER" id="PTHR47764:SF2">
    <property type="entry name" value="UBIQUITIN-LIKE PROTEASE FAMILY PROFILE DOMAIN-CONTAINING PROTEIN"/>
    <property type="match status" value="1"/>
</dbReference>
<feature type="transmembrane region" description="Helical" evidence="2">
    <location>
        <begin position="1264"/>
        <end position="1287"/>
    </location>
</feature>
<feature type="compositionally biased region" description="Basic and acidic residues" evidence="1">
    <location>
        <begin position="501"/>
        <end position="514"/>
    </location>
</feature>
<feature type="compositionally biased region" description="Basic and acidic residues" evidence="1">
    <location>
        <begin position="871"/>
        <end position="893"/>
    </location>
</feature>
<organism evidence="4 5">
    <name type="scientific">Streptomyces atroolivaceus</name>
    <dbReference type="NCBI Taxonomy" id="66869"/>
    <lineage>
        <taxon>Bacteria</taxon>
        <taxon>Bacillati</taxon>
        <taxon>Actinomycetota</taxon>
        <taxon>Actinomycetes</taxon>
        <taxon>Kitasatosporales</taxon>
        <taxon>Streptomycetaceae</taxon>
        <taxon>Streptomyces</taxon>
    </lineage>
</organism>
<feature type="compositionally biased region" description="Basic and acidic residues" evidence="1">
    <location>
        <begin position="916"/>
        <end position="935"/>
    </location>
</feature>
<dbReference type="Pfam" id="PF13699">
    <property type="entry name" value="eCIS_core"/>
    <property type="match status" value="1"/>
</dbReference>
<keyword evidence="2" id="KW-1133">Transmembrane helix</keyword>